<dbReference type="GO" id="GO:0005829">
    <property type="term" value="C:cytosol"/>
    <property type="evidence" value="ECO:0007669"/>
    <property type="project" value="TreeGrafter"/>
</dbReference>
<name>A0A2G8L910_STIJA</name>
<protein>
    <recommendedName>
        <fullName evidence="2">A-kinase anchor protein 7-like phosphoesterase domain-containing protein</fullName>
    </recommendedName>
</protein>
<dbReference type="OrthoDB" id="277832at2759"/>
<sequence>MLTSVVFIGSSYMKCVQIPLPKPGREVARGGNYGSSRGRPFNNFYRPRNGYLDSDLEWDNYDIGTNKSSRGRRNRQNGRDAYYRIGSSFSSSDSELEWDDYDLRGKEEAEAAGGGSLEIYVTEEFVPLINATDSGSLSRGHIPLGAIQVRKLPQGNGDPGILLKGDDLGVSKELLLLTSELNNNRKAEGIVGVTGSFDETLVRIQDFLVQSGLETATKTHEILKRRSSDSSQKTDRSPESDAPADSLSSESDALLEDDYEPNLQDKLADSDLYALLPPDLDSPNSLLSRSLADLTDQTLYEEYGLETRRRDEKDGETEEDKDKLEAKEKRKAAAKAKRRKRDKRMESDSSVGESDDSRKKRLAPNFFVAIQVCDPEVLQSLRNVQQSVLEGDEKLKDAMVPIATLHLTVMVMHLSSEEEIIKAKAALRDCHEILGPKFCRETLNIEFHGLGHFNNQVMFAKIKDSGSTVQALYEIADIVEKRYEKYGITSTGERGFKPHLTVMKLSRAPSLRKKGVRRIKSELYKAHSNRSFGSQVMTGLQLCSINKTKGVDGYFFKASEFFFADCGSRSLQGLTKICEDPERKGEVGETNKENNGNSEANDESKIDKEMTRSSRIESTNDRSAAQSDRKTIRDQENG</sequence>
<evidence type="ECO:0000256" key="1">
    <source>
        <dbReference type="SAM" id="MobiDB-lite"/>
    </source>
</evidence>
<feature type="domain" description="A-kinase anchor protein 7-like phosphoesterase" evidence="2">
    <location>
        <begin position="364"/>
        <end position="560"/>
    </location>
</feature>
<dbReference type="GO" id="GO:0034237">
    <property type="term" value="F:protein kinase A regulatory subunit binding"/>
    <property type="evidence" value="ECO:0007669"/>
    <property type="project" value="TreeGrafter"/>
</dbReference>
<keyword evidence="4" id="KW-1185">Reference proteome</keyword>
<dbReference type="InterPro" id="IPR009097">
    <property type="entry name" value="Cyclic_Pdiesterase"/>
</dbReference>
<feature type="compositionally biased region" description="Basic and acidic residues" evidence="1">
    <location>
        <begin position="582"/>
        <end position="592"/>
    </location>
</feature>
<feature type="compositionally biased region" description="Basic residues" evidence="1">
    <location>
        <begin position="329"/>
        <end position="342"/>
    </location>
</feature>
<feature type="compositionally biased region" description="Basic and acidic residues" evidence="1">
    <location>
        <begin position="602"/>
        <end position="620"/>
    </location>
</feature>
<accession>A0A2G8L910</accession>
<organism evidence="3 4">
    <name type="scientific">Stichopus japonicus</name>
    <name type="common">Sea cucumber</name>
    <dbReference type="NCBI Taxonomy" id="307972"/>
    <lineage>
        <taxon>Eukaryota</taxon>
        <taxon>Metazoa</taxon>
        <taxon>Echinodermata</taxon>
        <taxon>Eleutherozoa</taxon>
        <taxon>Echinozoa</taxon>
        <taxon>Holothuroidea</taxon>
        <taxon>Aspidochirotacea</taxon>
        <taxon>Aspidochirotida</taxon>
        <taxon>Stichopodidae</taxon>
        <taxon>Apostichopus</taxon>
    </lineage>
</organism>
<dbReference type="SUPFAM" id="SSF55144">
    <property type="entry name" value="LigT-like"/>
    <property type="match status" value="1"/>
</dbReference>
<evidence type="ECO:0000313" key="3">
    <source>
        <dbReference type="EMBL" id="PIK56753.1"/>
    </source>
</evidence>
<feature type="compositionally biased region" description="Low complexity" evidence="1">
    <location>
        <begin position="240"/>
        <end position="250"/>
    </location>
</feature>
<gene>
    <name evidence="3" type="ORF">BSL78_06334</name>
</gene>
<dbReference type="AlphaFoldDB" id="A0A2G8L910"/>
<dbReference type="InterPro" id="IPR052641">
    <property type="entry name" value="AKAP7_isoform_gamma"/>
</dbReference>
<dbReference type="Pfam" id="PF10469">
    <property type="entry name" value="AKAP7_NLS"/>
    <property type="match status" value="1"/>
</dbReference>
<dbReference type="STRING" id="307972.A0A2G8L910"/>
<feature type="region of interest" description="Disordered" evidence="1">
    <location>
        <begin position="302"/>
        <end position="357"/>
    </location>
</feature>
<dbReference type="EMBL" id="MRZV01000165">
    <property type="protein sequence ID" value="PIK56753.1"/>
    <property type="molecule type" value="Genomic_DNA"/>
</dbReference>
<dbReference type="Proteomes" id="UP000230750">
    <property type="component" value="Unassembled WGS sequence"/>
</dbReference>
<comment type="caution">
    <text evidence="3">The sequence shown here is derived from an EMBL/GenBank/DDBJ whole genome shotgun (WGS) entry which is preliminary data.</text>
</comment>
<dbReference type="GO" id="GO:0010738">
    <property type="term" value="P:regulation of protein kinase A signaling"/>
    <property type="evidence" value="ECO:0007669"/>
    <property type="project" value="TreeGrafter"/>
</dbReference>
<proteinExistence type="predicted"/>
<feature type="region of interest" description="Disordered" evidence="1">
    <location>
        <begin position="582"/>
        <end position="638"/>
    </location>
</feature>
<dbReference type="InterPro" id="IPR019510">
    <property type="entry name" value="AKAP7-like_phosphoesterase"/>
</dbReference>
<evidence type="ECO:0000313" key="4">
    <source>
        <dbReference type="Proteomes" id="UP000230750"/>
    </source>
</evidence>
<feature type="compositionally biased region" description="Basic and acidic residues" evidence="1">
    <location>
        <begin position="627"/>
        <end position="638"/>
    </location>
</feature>
<reference evidence="3 4" key="1">
    <citation type="journal article" date="2017" name="PLoS Biol.">
        <title>The sea cucumber genome provides insights into morphological evolution and visceral regeneration.</title>
        <authorList>
            <person name="Zhang X."/>
            <person name="Sun L."/>
            <person name="Yuan J."/>
            <person name="Sun Y."/>
            <person name="Gao Y."/>
            <person name="Zhang L."/>
            <person name="Li S."/>
            <person name="Dai H."/>
            <person name="Hamel J.F."/>
            <person name="Liu C."/>
            <person name="Yu Y."/>
            <person name="Liu S."/>
            <person name="Lin W."/>
            <person name="Guo K."/>
            <person name="Jin S."/>
            <person name="Xu P."/>
            <person name="Storey K.B."/>
            <person name="Huan P."/>
            <person name="Zhang T."/>
            <person name="Zhou Y."/>
            <person name="Zhang J."/>
            <person name="Lin C."/>
            <person name="Li X."/>
            <person name="Xing L."/>
            <person name="Huo D."/>
            <person name="Sun M."/>
            <person name="Wang L."/>
            <person name="Mercier A."/>
            <person name="Li F."/>
            <person name="Yang H."/>
            <person name="Xiang J."/>
        </authorList>
    </citation>
    <scope>NUCLEOTIDE SEQUENCE [LARGE SCALE GENOMIC DNA]</scope>
    <source>
        <strain evidence="3">Shaxun</strain>
        <tissue evidence="3">Muscle</tissue>
    </source>
</reference>
<dbReference type="Gene3D" id="3.90.1140.10">
    <property type="entry name" value="Cyclic phosphodiesterase"/>
    <property type="match status" value="1"/>
</dbReference>
<evidence type="ECO:0000259" key="2">
    <source>
        <dbReference type="Pfam" id="PF10469"/>
    </source>
</evidence>
<dbReference type="PANTHER" id="PTHR15934">
    <property type="entry name" value="RNA 2',3'-CYCLIC PHOSPHODIESTERASE"/>
    <property type="match status" value="1"/>
</dbReference>
<feature type="compositionally biased region" description="Basic and acidic residues" evidence="1">
    <location>
        <begin position="220"/>
        <end position="239"/>
    </location>
</feature>
<feature type="region of interest" description="Disordered" evidence="1">
    <location>
        <begin position="220"/>
        <end position="250"/>
    </location>
</feature>
<dbReference type="PANTHER" id="PTHR15934:SF2">
    <property type="entry name" value="A-KINASE ANCHOR PROTEIN 7-LIKE PHOSPHOESTERASE DOMAIN-CONTAINING PROTEIN"/>
    <property type="match status" value="1"/>
</dbReference>